<dbReference type="InterPro" id="IPR003439">
    <property type="entry name" value="ABC_transporter-like_ATP-bd"/>
</dbReference>
<dbReference type="GO" id="GO:0016887">
    <property type="term" value="F:ATP hydrolysis activity"/>
    <property type="evidence" value="ECO:0007669"/>
    <property type="project" value="InterPro"/>
</dbReference>
<gene>
    <name evidence="6" type="ORF">FHX39_003757</name>
</gene>
<dbReference type="AlphaFoldDB" id="A0A7W5JZW4"/>
<dbReference type="PROSITE" id="PS50893">
    <property type="entry name" value="ABC_TRANSPORTER_2"/>
    <property type="match status" value="1"/>
</dbReference>
<dbReference type="Proteomes" id="UP000565572">
    <property type="component" value="Unassembled WGS sequence"/>
</dbReference>
<organism evidence="6 7">
    <name type="scientific">Microlunatus antarcticus</name>
    <dbReference type="NCBI Taxonomy" id="53388"/>
    <lineage>
        <taxon>Bacteria</taxon>
        <taxon>Bacillati</taxon>
        <taxon>Actinomycetota</taxon>
        <taxon>Actinomycetes</taxon>
        <taxon>Propionibacteriales</taxon>
        <taxon>Propionibacteriaceae</taxon>
        <taxon>Microlunatus</taxon>
    </lineage>
</organism>
<comment type="caution">
    <text evidence="6">The sequence shown here is derived from an EMBL/GenBank/DDBJ whole genome shotgun (WGS) entry which is preliminary data.</text>
</comment>
<dbReference type="EMBL" id="JACHZG010000002">
    <property type="protein sequence ID" value="MBB3328772.1"/>
    <property type="molecule type" value="Genomic_DNA"/>
</dbReference>
<dbReference type="SMART" id="SM00382">
    <property type="entry name" value="AAA"/>
    <property type="match status" value="1"/>
</dbReference>
<dbReference type="InterPro" id="IPR003593">
    <property type="entry name" value="AAA+_ATPase"/>
</dbReference>
<evidence type="ECO:0000259" key="5">
    <source>
        <dbReference type="PROSITE" id="PS50893"/>
    </source>
</evidence>
<dbReference type="RefSeq" id="WP_198424018.1">
    <property type="nucleotide sequence ID" value="NZ_JACHZG010000002.1"/>
</dbReference>
<evidence type="ECO:0000313" key="7">
    <source>
        <dbReference type="Proteomes" id="UP000565572"/>
    </source>
</evidence>
<dbReference type="SUPFAM" id="SSF52540">
    <property type="entry name" value="P-loop containing nucleoside triphosphate hydrolases"/>
    <property type="match status" value="1"/>
</dbReference>
<dbReference type="GO" id="GO:0005524">
    <property type="term" value="F:ATP binding"/>
    <property type="evidence" value="ECO:0007669"/>
    <property type="project" value="UniProtKB-KW"/>
</dbReference>
<evidence type="ECO:0000256" key="4">
    <source>
        <dbReference type="ARBA" id="ARBA00022840"/>
    </source>
</evidence>
<evidence type="ECO:0000256" key="1">
    <source>
        <dbReference type="ARBA" id="ARBA00005417"/>
    </source>
</evidence>
<sequence>MSDQPVIRTRALTKRYGELRAVDAVDLEVAEGDVYGFLGANGSGKTTTVRMLLGLVLPTGGEVEVLGLPMPEARSTVLPQVGALVEGPGAYDHLSGRLNLSLLDAAGPDALPRAQRRRRIDEVLEQVGLDPGDRRPVKAYSLGMRQRLGLASALMRRPRLLVLDEPTNGLDPQGISEIRTLLLALNAAGTTIFLSSHLLAEIEQMCTTVGVLDRGRLVLQERLDTLLRPTGLVAVHSPDARAATMLLGDAVVDVDGERLLVRADDAAGLNRHLVGAGVRVARLGPYERDLEQVVLEASHVEPAPRRDRVEVLT</sequence>
<proteinExistence type="inferred from homology"/>
<evidence type="ECO:0000256" key="2">
    <source>
        <dbReference type="ARBA" id="ARBA00022448"/>
    </source>
</evidence>
<accession>A0A7W5JZW4</accession>
<dbReference type="PROSITE" id="PS00211">
    <property type="entry name" value="ABC_TRANSPORTER_1"/>
    <property type="match status" value="1"/>
</dbReference>
<reference evidence="6 7" key="1">
    <citation type="submission" date="2020-08" db="EMBL/GenBank/DDBJ databases">
        <title>Sequencing the genomes of 1000 actinobacteria strains.</title>
        <authorList>
            <person name="Klenk H.-P."/>
        </authorList>
    </citation>
    <scope>NUCLEOTIDE SEQUENCE [LARGE SCALE GENOMIC DNA]</scope>
    <source>
        <strain evidence="6 7">DSM 11053</strain>
    </source>
</reference>
<dbReference type="Gene3D" id="3.40.50.300">
    <property type="entry name" value="P-loop containing nucleotide triphosphate hydrolases"/>
    <property type="match status" value="1"/>
</dbReference>
<name>A0A7W5JZW4_9ACTN</name>
<dbReference type="InterPro" id="IPR027417">
    <property type="entry name" value="P-loop_NTPase"/>
</dbReference>
<keyword evidence="4 6" id="KW-0067">ATP-binding</keyword>
<keyword evidence="2" id="KW-0813">Transport</keyword>
<dbReference type="Pfam" id="PF00005">
    <property type="entry name" value="ABC_tran"/>
    <property type="match status" value="1"/>
</dbReference>
<keyword evidence="3" id="KW-0547">Nucleotide-binding</keyword>
<dbReference type="PANTHER" id="PTHR43335">
    <property type="entry name" value="ABC TRANSPORTER, ATP-BINDING PROTEIN"/>
    <property type="match status" value="1"/>
</dbReference>
<keyword evidence="7" id="KW-1185">Reference proteome</keyword>
<feature type="domain" description="ABC transporter" evidence="5">
    <location>
        <begin position="7"/>
        <end position="239"/>
    </location>
</feature>
<evidence type="ECO:0000313" key="6">
    <source>
        <dbReference type="EMBL" id="MBB3328772.1"/>
    </source>
</evidence>
<protein>
    <submittedName>
        <fullName evidence="6">ABC-2 type transport system ATP-binding protein</fullName>
    </submittedName>
</protein>
<comment type="similarity">
    <text evidence="1">Belongs to the ABC transporter superfamily.</text>
</comment>
<evidence type="ECO:0000256" key="3">
    <source>
        <dbReference type="ARBA" id="ARBA00022741"/>
    </source>
</evidence>
<dbReference type="PANTHER" id="PTHR43335:SF4">
    <property type="entry name" value="ABC TRANSPORTER, ATP-BINDING PROTEIN"/>
    <property type="match status" value="1"/>
</dbReference>
<dbReference type="InterPro" id="IPR017871">
    <property type="entry name" value="ABC_transporter-like_CS"/>
</dbReference>